<reference evidence="11 12" key="1">
    <citation type="journal article" date="2011" name="J. Bacteriol.">
        <title>Complete genome sequence of 'Vulcanisaeta moutnovskia' strain 768-28, a novel member of the hyperthermophilic crenarchaeal genus vulcanisaeta.</title>
        <authorList>
            <person name="Gumerov V.M."/>
            <person name="Mardanov A.V."/>
            <person name="Beletsky A.V."/>
            <person name="Prokofeva M.I."/>
            <person name="Bonch-Osmolovskaya E.A."/>
            <person name="Ravin N.V."/>
            <person name="Skryabin K.G."/>
        </authorList>
    </citation>
    <scope>NUCLEOTIDE SEQUENCE [LARGE SCALE GENOMIC DNA]</scope>
    <source>
        <strain evidence="11 12">768-28</strain>
    </source>
</reference>
<comment type="subcellular location">
    <subcellularLocation>
        <location evidence="1 9">Cytoplasm</location>
    </subcellularLocation>
</comment>
<dbReference type="RefSeq" id="WP_013605163.1">
    <property type="nucleotide sequence ID" value="NC_015151.1"/>
</dbReference>
<evidence type="ECO:0000256" key="10">
    <source>
        <dbReference type="SAM" id="Coils"/>
    </source>
</evidence>
<evidence type="ECO:0000256" key="6">
    <source>
        <dbReference type="ARBA" id="ARBA00023186"/>
    </source>
</evidence>
<comment type="subunit">
    <text evidence="3 9">Heterohexamer of two alpha and four beta subunits.</text>
</comment>
<evidence type="ECO:0000256" key="1">
    <source>
        <dbReference type="ARBA" id="ARBA00004496"/>
    </source>
</evidence>
<dbReference type="AlphaFoldDB" id="F0QV99"/>
<name>F0QV99_VULM7</name>
<dbReference type="HOGENOM" id="CLU_131909_2_1_2"/>
<comment type="similarity">
    <text evidence="2 9">Belongs to the prefoldin subunit beta family.</text>
</comment>
<dbReference type="GO" id="GO:0005737">
    <property type="term" value="C:cytoplasm"/>
    <property type="evidence" value="ECO:0007669"/>
    <property type="project" value="UniProtKB-SubCell"/>
</dbReference>
<dbReference type="InterPro" id="IPR002777">
    <property type="entry name" value="PFD_beta-like"/>
</dbReference>
<dbReference type="Pfam" id="PF01920">
    <property type="entry name" value="Prefoldin_2"/>
    <property type="match status" value="1"/>
</dbReference>
<dbReference type="GO" id="GO:0016272">
    <property type="term" value="C:prefoldin complex"/>
    <property type="evidence" value="ECO:0007669"/>
    <property type="project" value="UniProtKB-UniRule"/>
</dbReference>
<dbReference type="CDD" id="cd23162">
    <property type="entry name" value="Prefoldin_beta_GimC"/>
    <property type="match status" value="1"/>
</dbReference>
<evidence type="ECO:0000256" key="2">
    <source>
        <dbReference type="ARBA" id="ARBA00008045"/>
    </source>
</evidence>
<dbReference type="PANTHER" id="PTHR21431:SF0">
    <property type="entry name" value="PREFOLDIN SUBUNIT 6"/>
    <property type="match status" value="1"/>
</dbReference>
<proteinExistence type="inferred from homology"/>
<keyword evidence="10" id="KW-0175">Coiled coil</keyword>
<gene>
    <name evidence="9" type="primary">pfdB</name>
    <name evidence="11" type="ordered locus">VMUT_1800</name>
</gene>
<dbReference type="InterPro" id="IPR009053">
    <property type="entry name" value="Prefoldin"/>
</dbReference>
<dbReference type="InterPro" id="IPR012713">
    <property type="entry name" value="PfdB"/>
</dbReference>
<dbReference type="GO" id="GO:0051087">
    <property type="term" value="F:protein-folding chaperone binding"/>
    <property type="evidence" value="ECO:0007669"/>
    <property type="project" value="TreeGrafter"/>
</dbReference>
<keyword evidence="5 9" id="KW-0963">Cytoplasm</keyword>
<keyword evidence="6 9" id="KW-0143">Chaperone</keyword>
<evidence type="ECO:0000313" key="12">
    <source>
        <dbReference type="Proteomes" id="UP000007485"/>
    </source>
</evidence>
<evidence type="ECO:0000256" key="8">
    <source>
        <dbReference type="ARBA" id="ARBA00033461"/>
    </source>
</evidence>
<dbReference type="GO" id="GO:0051131">
    <property type="term" value="P:chaperone-mediated protein complex assembly"/>
    <property type="evidence" value="ECO:0007669"/>
    <property type="project" value="TreeGrafter"/>
</dbReference>
<evidence type="ECO:0000256" key="9">
    <source>
        <dbReference type="HAMAP-Rule" id="MF_00307"/>
    </source>
</evidence>
<dbReference type="Gene3D" id="1.10.287.370">
    <property type="match status" value="1"/>
</dbReference>
<evidence type="ECO:0000256" key="3">
    <source>
        <dbReference type="ARBA" id="ARBA00011716"/>
    </source>
</evidence>
<dbReference type="KEGG" id="vmo:VMUT_1800"/>
<evidence type="ECO:0000256" key="7">
    <source>
        <dbReference type="ARBA" id="ARBA00025077"/>
    </source>
</evidence>
<dbReference type="GeneID" id="10289452"/>
<dbReference type="OrthoDB" id="27242at2157"/>
<dbReference type="STRING" id="985053.VMUT_1800"/>
<sequence>MSSLPPSLQSDLEKLQALQDQLNSVRVRKQQFESELKEVEKAISEIEKISTESKVYKIVGSFLVLVTKDQALQELKDRKELLELHIKTLSRQESMLMKQIEDLRTQINEALAKLQGGAGEVAKGGG</sequence>
<dbReference type="eggNOG" id="arCOG01342">
    <property type="taxonomic scope" value="Archaea"/>
</dbReference>
<feature type="coiled-coil region" evidence="10">
    <location>
        <begin position="8"/>
        <end position="113"/>
    </location>
</feature>
<dbReference type="GO" id="GO:0051082">
    <property type="term" value="F:unfolded protein binding"/>
    <property type="evidence" value="ECO:0007669"/>
    <property type="project" value="UniProtKB-UniRule"/>
</dbReference>
<evidence type="ECO:0000256" key="4">
    <source>
        <dbReference type="ARBA" id="ARBA00016304"/>
    </source>
</evidence>
<dbReference type="NCBIfam" id="TIGR02338">
    <property type="entry name" value="gimC_beta"/>
    <property type="match status" value="1"/>
</dbReference>
<comment type="function">
    <text evidence="7 9">Molecular chaperone capable of stabilizing a range of proteins. Seems to fulfill an ATP-independent, HSP70-like function in archaeal de novo protein folding.</text>
</comment>
<evidence type="ECO:0000313" key="11">
    <source>
        <dbReference type="EMBL" id="ADY02001.1"/>
    </source>
</evidence>
<evidence type="ECO:0000256" key="5">
    <source>
        <dbReference type="ARBA" id="ARBA00022490"/>
    </source>
</evidence>
<organism evidence="11 12">
    <name type="scientific">Vulcanisaeta moutnovskia (strain 768-28)</name>
    <dbReference type="NCBI Taxonomy" id="985053"/>
    <lineage>
        <taxon>Archaea</taxon>
        <taxon>Thermoproteota</taxon>
        <taxon>Thermoprotei</taxon>
        <taxon>Thermoproteales</taxon>
        <taxon>Thermoproteaceae</taxon>
        <taxon>Vulcanisaeta</taxon>
    </lineage>
</organism>
<dbReference type="Proteomes" id="UP000007485">
    <property type="component" value="Chromosome"/>
</dbReference>
<dbReference type="HAMAP" id="MF_00307">
    <property type="entry name" value="PfdB"/>
    <property type="match status" value="1"/>
</dbReference>
<dbReference type="EMBL" id="CP002529">
    <property type="protein sequence ID" value="ADY02001.1"/>
    <property type="molecule type" value="Genomic_DNA"/>
</dbReference>
<dbReference type="GO" id="GO:0006457">
    <property type="term" value="P:protein folding"/>
    <property type="evidence" value="ECO:0007669"/>
    <property type="project" value="UniProtKB-UniRule"/>
</dbReference>
<dbReference type="SUPFAM" id="SSF46579">
    <property type="entry name" value="Prefoldin"/>
    <property type="match status" value="1"/>
</dbReference>
<accession>F0QV99</accession>
<dbReference type="PANTHER" id="PTHR21431">
    <property type="entry name" value="PREFOLDIN SUBUNIT 6"/>
    <property type="match status" value="1"/>
</dbReference>
<protein>
    <recommendedName>
        <fullName evidence="4 9">Prefoldin subunit beta</fullName>
    </recommendedName>
    <alternativeName>
        <fullName evidence="8 9">GimC subunit beta</fullName>
    </alternativeName>
</protein>
<keyword evidence="12" id="KW-1185">Reference proteome</keyword>